<dbReference type="KEGG" id="tai:Taci_1494"/>
<keyword evidence="3" id="KW-0808">Transferase</keyword>
<dbReference type="PROSITE" id="PS00092">
    <property type="entry name" value="N6_MTASE"/>
    <property type="match status" value="1"/>
</dbReference>
<dbReference type="InterPro" id="IPR002941">
    <property type="entry name" value="DNA_methylase_N4/N6"/>
</dbReference>
<evidence type="ECO:0000256" key="3">
    <source>
        <dbReference type="ARBA" id="ARBA00022679"/>
    </source>
</evidence>
<reference evidence="5 6" key="1">
    <citation type="journal article" date="2009" name="Stand. Genomic Sci.">
        <title>Complete genome sequence of Thermanaerovibrio acidaminovorans type strain (Su883).</title>
        <authorList>
            <person name="Chovatia M."/>
            <person name="Sikorski J."/>
            <person name="Schroder M."/>
            <person name="Lapidus A."/>
            <person name="Nolan M."/>
            <person name="Tice H."/>
            <person name="Glavina Del Rio T."/>
            <person name="Copeland A."/>
            <person name="Cheng J.F."/>
            <person name="Lucas S."/>
            <person name="Chen F."/>
            <person name="Bruce D."/>
            <person name="Goodwin L."/>
            <person name="Pitluck S."/>
            <person name="Ivanova N."/>
            <person name="Mavromatis K."/>
            <person name="Ovchinnikova G."/>
            <person name="Pati A."/>
            <person name="Chen A."/>
            <person name="Palaniappan K."/>
            <person name="Land M."/>
            <person name="Hauser L."/>
            <person name="Chang Y.J."/>
            <person name="Jeffries C.D."/>
            <person name="Chain P."/>
            <person name="Saunders E."/>
            <person name="Detter J.C."/>
            <person name="Brettin T."/>
            <person name="Rohde M."/>
            <person name="Goker M."/>
            <person name="Spring S."/>
            <person name="Bristow J."/>
            <person name="Markowitz V."/>
            <person name="Hugenholtz P."/>
            <person name="Kyrpides N.C."/>
            <person name="Klenk H.P."/>
            <person name="Eisen J.A."/>
        </authorList>
    </citation>
    <scope>NUCLEOTIDE SEQUENCE [LARGE SCALE GENOMIC DNA]</scope>
    <source>
        <strain evidence="6">ATCC 49978 / DSM 6589 / Su883</strain>
    </source>
</reference>
<proteinExistence type="inferred from homology"/>
<feature type="domain" description="DNA methylase N-4/N-6" evidence="4">
    <location>
        <begin position="166"/>
        <end position="226"/>
    </location>
</feature>
<accession>D1B6S8</accession>
<keyword evidence="2 5" id="KW-0489">Methyltransferase</keyword>
<comment type="similarity">
    <text evidence="1">Belongs to the N(4)/N(6)-methyltransferase family.</text>
</comment>
<dbReference type="EnsemblBacteria" id="ACZ19719">
    <property type="protein sequence ID" value="ACZ19719"/>
    <property type="gene ID" value="Taci_1494"/>
</dbReference>
<dbReference type="EMBL" id="CP001818">
    <property type="protein sequence ID" value="ACZ19719.1"/>
    <property type="molecule type" value="Genomic_DNA"/>
</dbReference>
<dbReference type="InterPro" id="IPR029063">
    <property type="entry name" value="SAM-dependent_MTases_sf"/>
</dbReference>
<dbReference type="Gene3D" id="3.40.50.150">
    <property type="entry name" value="Vaccinia Virus protein VP39"/>
    <property type="match status" value="2"/>
</dbReference>
<sequence length="1068" mass="122188">MFDSERPVTRDSGPVTCFGMTFENDEARREHFLRLLRAGLQELREKLGVPFVSFEDTYARLKSLQYWPIGTEEQIRDLARRIARAASSTRDSRPATRDILGLYKDEVGFPHGSIEDILSLSDPPYYTACPNPFIADFLKHYGKPYDPNVPYSKEPFAADVSEGKNDPIYNAHSYHTKVPHKAIMRYILHYTEPGDVVFDGFCGTGMTGVAAQLCGDRKTVESLGYKVDEQGFIYQQETDENGKTVWKPFSKLGARRAILNDLSPAATFIAYNYNTPVDVKAFEREAKRILKEVEEECAWMYATLSRGVPGSGLSVPSDDRFVELANRIRKAKTIDEIRQIFAELGTRNQKLGTVDFALGKINYAVWSDVFVCPECTQEVIFWEVAVDKEAGKVHDQFPCPHCGAQLTKRTMDRTWVTKYDKAIGQTIRQAKQVPVLINYSVGNRRYEKAPDAFDLALIEKIEQLEIPYWFPTDRMPEGYNTEQPKVSHGLTHVHHFYTKRNLWALGALYETAGRSPIELRDIAKFFVQYACLGFSKISRYVPTHYSQVNRYLSGTLYVGSQQVEVSPVYILKAKADRMAKRELKRPYAGAFVLSTSDATSSIEHRESVDYIFTDPPFGGNLMYSELNFLWEAWLKVFTNNKPEAITNETQGKGLPEYQRLMTECFKEYYRVLKPGRWMTVEFHNSKNSVWNAIQEALQTAGFVVADVRTLDKKQGSFKQVTSASAVKQDLIISCYKPNGGLEERFKLEAGTEEGVWDFVRTHLRQLPVAVVTGRGSKVAGQDDSGLGTQDSRLEIVAERQNYLLFDRMVAFHVQRGVTVPLSAAEFYAGLAQRFPERDGMYFLPEQVAEYDKKRMKVKEVLQLQLFVTDEASAIQWLKASLTKKPQTFQELHPQFLKEIGGWQKHEKPLELSELLEQNFLRYDGKGPIPAQIVAWMKQSENLRKIIQEELAAGGATEENGQLETRNQELITRAKARWYVPDPNKAGDLEKLRERALLREFEEYRESKQKRLKVFRLEAVRAGFKKAWAERDYATIIAVARKIPENVLQEDPKLLMWYDQALTRSGEDR</sequence>
<gene>
    <name evidence="5" type="ordered locus">Taci_1494</name>
</gene>
<evidence type="ECO:0000256" key="2">
    <source>
        <dbReference type="ARBA" id="ARBA00022603"/>
    </source>
</evidence>
<dbReference type="AlphaFoldDB" id="D1B6S8"/>
<dbReference type="HOGENOM" id="CLU_014300_0_0_0"/>
<evidence type="ECO:0000259" key="4">
    <source>
        <dbReference type="Pfam" id="PF01555"/>
    </source>
</evidence>
<evidence type="ECO:0000256" key="1">
    <source>
        <dbReference type="ARBA" id="ARBA00006594"/>
    </source>
</evidence>
<dbReference type="REBASE" id="22779">
    <property type="entry name" value="M.TacIII"/>
</dbReference>
<dbReference type="eggNOG" id="COG1743">
    <property type="taxonomic scope" value="Bacteria"/>
</dbReference>
<organism evidence="5 6">
    <name type="scientific">Thermanaerovibrio acidaminovorans (strain ATCC 49978 / DSM 6589 / Su883)</name>
    <name type="common">Selenomonas acidaminovorans</name>
    <dbReference type="NCBI Taxonomy" id="525903"/>
    <lineage>
        <taxon>Bacteria</taxon>
        <taxon>Thermotogati</taxon>
        <taxon>Synergistota</taxon>
        <taxon>Synergistia</taxon>
        <taxon>Synergistales</taxon>
        <taxon>Synergistaceae</taxon>
        <taxon>Thermanaerovibrio</taxon>
    </lineage>
</organism>
<dbReference type="eggNOG" id="COG0863">
    <property type="taxonomic scope" value="Bacteria"/>
</dbReference>
<dbReference type="GO" id="GO:0032259">
    <property type="term" value="P:methylation"/>
    <property type="evidence" value="ECO:0007669"/>
    <property type="project" value="UniProtKB-KW"/>
</dbReference>
<name>D1B6S8_THEAS</name>
<evidence type="ECO:0000313" key="6">
    <source>
        <dbReference type="Proteomes" id="UP000002030"/>
    </source>
</evidence>
<protein>
    <submittedName>
        <fullName evidence="5">DNA methylase N-4/N-6 domain protein</fullName>
    </submittedName>
</protein>
<dbReference type="STRING" id="525903.Taci_1494"/>
<dbReference type="GO" id="GO:0003677">
    <property type="term" value="F:DNA binding"/>
    <property type="evidence" value="ECO:0007669"/>
    <property type="project" value="InterPro"/>
</dbReference>
<evidence type="ECO:0000313" key="5">
    <source>
        <dbReference type="EMBL" id="ACZ19719.1"/>
    </source>
</evidence>
<dbReference type="Proteomes" id="UP000002030">
    <property type="component" value="Chromosome"/>
</dbReference>
<keyword evidence="6" id="KW-1185">Reference proteome</keyword>
<dbReference type="Pfam" id="PF01555">
    <property type="entry name" value="N6_N4_Mtase"/>
    <property type="match status" value="2"/>
</dbReference>
<dbReference type="OrthoDB" id="9773571at2"/>
<dbReference type="InterPro" id="IPR002052">
    <property type="entry name" value="DNA_methylase_N6_adenine_CS"/>
</dbReference>
<dbReference type="SUPFAM" id="SSF53335">
    <property type="entry name" value="S-adenosyl-L-methionine-dependent methyltransferases"/>
    <property type="match status" value="2"/>
</dbReference>
<feature type="domain" description="DNA methylase N-4/N-6" evidence="4">
    <location>
        <begin position="608"/>
        <end position="736"/>
    </location>
</feature>
<dbReference type="GO" id="GO:0008170">
    <property type="term" value="F:N-methyltransferase activity"/>
    <property type="evidence" value="ECO:0007669"/>
    <property type="project" value="InterPro"/>
</dbReference>